<proteinExistence type="predicted"/>
<evidence type="ECO:0000259" key="1">
    <source>
        <dbReference type="Pfam" id="PF18702"/>
    </source>
</evidence>
<dbReference type="AlphaFoldDB" id="A0AAX1JH90"/>
<feature type="domain" description="DUF5642" evidence="1">
    <location>
        <begin position="35"/>
        <end position="221"/>
    </location>
</feature>
<dbReference type="InterPro" id="IPR041313">
    <property type="entry name" value="DUF5642"/>
</dbReference>
<sequence length="222" mass="22680">MALVALPIAACAHPPAPAPVPTTTSTSVRTTTVRPDNIKRVSRDLPPGYEVTRGIPSGLTPRAVWNLDAGAAVVGDKPPQCATLADPGGGRDQSAQGISGSGSGGIVDAVVVAVPSGPVTLDHKVVADCGEWTMSDGHTTAKVSLLDAPHIDDADTVGMIAEIRTSVESGAQIDSRTVTFVAYLGGYYAFTTVTTDPGSMLPPLPPQFAADLLVKTVATLRS</sequence>
<dbReference type="KEGG" id="mku:I2456_21410"/>
<organism evidence="2 3">
    <name type="scientific">Mycobacterium kubicae</name>
    <dbReference type="NCBI Taxonomy" id="120959"/>
    <lineage>
        <taxon>Bacteria</taxon>
        <taxon>Bacillati</taxon>
        <taxon>Actinomycetota</taxon>
        <taxon>Actinomycetes</taxon>
        <taxon>Mycobacteriales</taxon>
        <taxon>Mycobacteriaceae</taxon>
        <taxon>Mycobacterium</taxon>
        <taxon>Mycobacterium simiae complex</taxon>
    </lineage>
</organism>
<dbReference type="EMBL" id="CP065047">
    <property type="protein sequence ID" value="QPI40894.1"/>
    <property type="molecule type" value="Genomic_DNA"/>
</dbReference>
<evidence type="ECO:0000313" key="3">
    <source>
        <dbReference type="Proteomes" id="UP000663583"/>
    </source>
</evidence>
<evidence type="ECO:0000313" key="2">
    <source>
        <dbReference type="EMBL" id="QPI40894.1"/>
    </source>
</evidence>
<accession>A0AAX1JH90</accession>
<dbReference type="Proteomes" id="UP000663583">
    <property type="component" value="Chromosome"/>
</dbReference>
<protein>
    <submittedName>
        <fullName evidence="2">DUF5642 family protein</fullName>
    </submittedName>
</protein>
<gene>
    <name evidence="2" type="ORF">I2456_21410</name>
</gene>
<dbReference type="Pfam" id="PF18702">
    <property type="entry name" value="DUF5642"/>
    <property type="match status" value="1"/>
</dbReference>
<dbReference type="RefSeq" id="WP_139823283.1">
    <property type="nucleotide sequence ID" value="NZ_BLKU01000005.1"/>
</dbReference>
<name>A0AAX1JH90_9MYCO</name>
<reference evidence="2" key="1">
    <citation type="submission" date="2020-11" db="EMBL/GenBank/DDBJ databases">
        <title>Intraspecies plasmid and genomic variation of Mycobacterium kubicae revealed by the complete genome sequences of two clinical isolates.</title>
        <authorList>
            <person name="Hendrix J.R."/>
            <person name="Epperson L.E."/>
            <person name="Honda J.R."/>
            <person name="Strong M."/>
        </authorList>
    </citation>
    <scope>NUCLEOTIDE SEQUENCE</scope>
    <source>
        <strain evidence="2">JCM 13573</strain>
    </source>
</reference>